<dbReference type="FunFam" id="1.20.1280.290:FF:000006">
    <property type="entry name" value="mannose-P-dolichol utilization defect 1 protein"/>
    <property type="match status" value="1"/>
</dbReference>
<proteinExistence type="inferred from homology"/>
<keyword evidence="3 8" id="KW-0812">Transmembrane</keyword>
<dbReference type="InterPro" id="IPR016817">
    <property type="entry name" value="MannP-dilichol_defect-1"/>
</dbReference>
<gene>
    <name evidence="11" type="ORF">AKO1_011775</name>
</gene>
<evidence type="ECO:0000256" key="3">
    <source>
        <dbReference type="ARBA" id="ARBA00022692"/>
    </source>
</evidence>
<dbReference type="GO" id="GO:0016020">
    <property type="term" value="C:membrane"/>
    <property type="evidence" value="ECO:0007669"/>
    <property type="project" value="UniProtKB-SubCell"/>
</dbReference>
<keyword evidence="5 8" id="KW-1133">Transmembrane helix</keyword>
<feature type="region of interest" description="Disordered" evidence="9">
    <location>
        <begin position="237"/>
        <end position="258"/>
    </location>
</feature>
<evidence type="ECO:0000256" key="7">
    <source>
        <dbReference type="ARBA" id="ARBA00038475"/>
    </source>
</evidence>
<sequence>MEQIGKVLDLGPKCTQSLFVDFSFAPECLKLLFSKLLGYFIILGAMFFKIPQILAILRNKSVQGLSLSMFVLELVGHMITLSYNLRHGNPFSTYGETFFVILQNVVILLLFFTYRKGQASIIFFLLSAGFASGAYTLLNEGLLPMETLQWLQAATIPIFTASKVPQILSNFSNLNNASNLSFITFFMQFGGSAARVFTTLQEVDDQLILAGFLLGLILNGVLLAQIVIYNFSSKSVKKASSASVSKEGTPKKKTKKVE</sequence>
<dbReference type="EMBL" id="JAOPGA020001138">
    <property type="protein sequence ID" value="KAL0485450.1"/>
    <property type="molecule type" value="Genomic_DNA"/>
</dbReference>
<evidence type="ECO:0000313" key="12">
    <source>
        <dbReference type="Proteomes" id="UP001431209"/>
    </source>
</evidence>
<feature type="compositionally biased region" description="Low complexity" evidence="9">
    <location>
        <begin position="237"/>
        <end position="246"/>
    </location>
</feature>
<evidence type="ECO:0000313" key="11">
    <source>
        <dbReference type="EMBL" id="KAL0485450.1"/>
    </source>
</evidence>
<feature type="transmembrane region" description="Helical" evidence="10">
    <location>
        <begin position="97"/>
        <end position="114"/>
    </location>
</feature>
<dbReference type="InterPro" id="IPR006603">
    <property type="entry name" value="PQ-loop_rpt"/>
</dbReference>
<dbReference type="Proteomes" id="UP001431209">
    <property type="component" value="Unassembled WGS sequence"/>
</dbReference>
<dbReference type="SMART" id="SM00679">
    <property type="entry name" value="CTNS"/>
    <property type="match status" value="2"/>
</dbReference>
<feature type="transmembrane region" description="Helical" evidence="10">
    <location>
        <begin position="64"/>
        <end position="85"/>
    </location>
</feature>
<evidence type="ECO:0000256" key="8">
    <source>
        <dbReference type="PIRNR" id="PIRNR023381"/>
    </source>
</evidence>
<keyword evidence="4" id="KW-0677">Repeat</keyword>
<feature type="transmembrane region" description="Helical" evidence="10">
    <location>
        <begin position="207"/>
        <end position="231"/>
    </location>
</feature>
<keyword evidence="12" id="KW-1185">Reference proteome</keyword>
<comment type="similarity">
    <text evidence="7 8">Belongs to the MPDU1 (TC 2.A.43.3) family.</text>
</comment>
<keyword evidence="2" id="KW-0813">Transport</keyword>
<protein>
    <recommendedName>
        <fullName evidence="8">Mannose-P-dolichol utilization defect 1 protein homolog</fullName>
    </recommendedName>
</protein>
<evidence type="ECO:0000256" key="5">
    <source>
        <dbReference type="ARBA" id="ARBA00022989"/>
    </source>
</evidence>
<evidence type="ECO:0000256" key="2">
    <source>
        <dbReference type="ARBA" id="ARBA00022448"/>
    </source>
</evidence>
<dbReference type="AlphaFoldDB" id="A0AAW2Z7L1"/>
<keyword evidence="6 8" id="KW-0472">Membrane</keyword>
<feature type="transmembrane region" description="Helical" evidence="10">
    <location>
        <begin position="121"/>
        <end position="138"/>
    </location>
</feature>
<dbReference type="Gene3D" id="1.20.1280.290">
    <property type="match status" value="2"/>
</dbReference>
<organism evidence="11 12">
    <name type="scientific">Acrasis kona</name>
    <dbReference type="NCBI Taxonomy" id="1008807"/>
    <lineage>
        <taxon>Eukaryota</taxon>
        <taxon>Discoba</taxon>
        <taxon>Heterolobosea</taxon>
        <taxon>Tetramitia</taxon>
        <taxon>Eutetramitia</taxon>
        <taxon>Acrasidae</taxon>
        <taxon>Acrasis</taxon>
    </lineage>
</organism>
<dbReference type="PANTHER" id="PTHR12226:SF2">
    <property type="entry name" value="MANNOSE-P-DOLICHOL UTILIZATION DEFECT 1 PROTEIN"/>
    <property type="match status" value="1"/>
</dbReference>
<dbReference type="PIRSF" id="PIRSF023381">
    <property type="entry name" value="MannP-dilichol_defect-1p"/>
    <property type="match status" value="1"/>
</dbReference>
<accession>A0AAW2Z7L1</accession>
<name>A0AAW2Z7L1_9EUKA</name>
<evidence type="ECO:0000256" key="4">
    <source>
        <dbReference type="ARBA" id="ARBA00022737"/>
    </source>
</evidence>
<evidence type="ECO:0000256" key="9">
    <source>
        <dbReference type="SAM" id="MobiDB-lite"/>
    </source>
</evidence>
<dbReference type="Pfam" id="PF04193">
    <property type="entry name" value="PQ-loop"/>
    <property type="match status" value="2"/>
</dbReference>
<comment type="subcellular location">
    <subcellularLocation>
        <location evidence="1 8">Membrane</location>
        <topology evidence="1 8">Multi-pass membrane protein</topology>
    </subcellularLocation>
</comment>
<feature type="transmembrane region" description="Helical" evidence="10">
    <location>
        <begin position="36"/>
        <end position="57"/>
    </location>
</feature>
<reference evidence="11 12" key="1">
    <citation type="submission" date="2024-03" db="EMBL/GenBank/DDBJ databases">
        <title>The Acrasis kona genome and developmental transcriptomes reveal deep origins of eukaryotic multicellular pathways.</title>
        <authorList>
            <person name="Sheikh S."/>
            <person name="Fu C.-J."/>
            <person name="Brown M.W."/>
            <person name="Baldauf S.L."/>
        </authorList>
    </citation>
    <scope>NUCLEOTIDE SEQUENCE [LARGE SCALE GENOMIC DNA]</scope>
    <source>
        <strain evidence="11 12">ATCC MYA-3509</strain>
    </source>
</reference>
<evidence type="ECO:0000256" key="6">
    <source>
        <dbReference type="ARBA" id="ARBA00023136"/>
    </source>
</evidence>
<evidence type="ECO:0000256" key="1">
    <source>
        <dbReference type="ARBA" id="ARBA00004141"/>
    </source>
</evidence>
<evidence type="ECO:0000256" key="10">
    <source>
        <dbReference type="SAM" id="Phobius"/>
    </source>
</evidence>
<dbReference type="PANTHER" id="PTHR12226">
    <property type="entry name" value="MANNOSE-P-DOLICHOL UTILIZATION DEFECT 1 LEC35 -RELATED"/>
    <property type="match status" value="1"/>
</dbReference>
<comment type="caution">
    <text evidence="11">The sequence shown here is derived from an EMBL/GenBank/DDBJ whole genome shotgun (WGS) entry which is preliminary data.</text>
</comment>